<dbReference type="AlphaFoldDB" id="A0A844GDP3"/>
<accession>A0A844GDP3</accession>
<evidence type="ECO:0000313" key="1">
    <source>
        <dbReference type="EMBL" id="MTD33430.1"/>
    </source>
</evidence>
<organism evidence="1 2">
    <name type="scientific">Paludibacterium denitrificans</name>
    <dbReference type="NCBI Taxonomy" id="2675226"/>
    <lineage>
        <taxon>Bacteria</taxon>
        <taxon>Pseudomonadati</taxon>
        <taxon>Pseudomonadota</taxon>
        <taxon>Betaproteobacteria</taxon>
        <taxon>Neisseriales</taxon>
        <taxon>Chromobacteriaceae</taxon>
        <taxon>Paludibacterium</taxon>
    </lineage>
</organism>
<proteinExistence type="predicted"/>
<reference evidence="1 2" key="1">
    <citation type="submission" date="2019-11" db="EMBL/GenBank/DDBJ databases">
        <title>Draft genome sequence of Paludibacterium sp. dN18-1.</title>
        <authorList>
            <person name="Im W.-T."/>
        </authorList>
    </citation>
    <scope>NUCLEOTIDE SEQUENCE [LARGE SCALE GENOMIC DNA]</scope>
    <source>
        <strain evidence="2">dN 18-1</strain>
    </source>
</reference>
<evidence type="ECO:0000313" key="2">
    <source>
        <dbReference type="Proteomes" id="UP000446658"/>
    </source>
</evidence>
<dbReference type="RefSeq" id="WP_230370358.1">
    <property type="nucleotide sequence ID" value="NZ_WLYX01000001.1"/>
</dbReference>
<gene>
    <name evidence="1" type="ORF">GKE73_10930</name>
</gene>
<comment type="caution">
    <text evidence="1">The sequence shown here is derived from an EMBL/GenBank/DDBJ whole genome shotgun (WGS) entry which is preliminary data.</text>
</comment>
<sequence>MKQLKLALLQLAVVMATIYQANPQRFIDCIEAYYRSDLVAAKVLALRIVFDVFASWVLIMLCQPKGGVANDK</sequence>
<protein>
    <submittedName>
        <fullName evidence="1">Uncharacterized protein</fullName>
    </submittedName>
</protein>
<dbReference type="EMBL" id="WLYX01000001">
    <property type="protein sequence ID" value="MTD33430.1"/>
    <property type="molecule type" value="Genomic_DNA"/>
</dbReference>
<keyword evidence="2" id="KW-1185">Reference proteome</keyword>
<name>A0A844GDP3_9NEIS</name>
<dbReference type="Proteomes" id="UP000446658">
    <property type="component" value="Unassembled WGS sequence"/>
</dbReference>